<evidence type="ECO:0000313" key="3">
    <source>
        <dbReference type="EMBL" id="OXA42675.1"/>
    </source>
</evidence>
<dbReference type="OrthoDB" id="30289at2759"/>
<dbReference type="CDD" id="cd00170">
    <property type="entry name" value="SEC14"/>
    <property type="match status" value="1"/>
</dbReference>
<dbReference type="InterPro" id="IPR051064">
    <property type="entry name" value="SEC14/CRAL-TRIO_domain"/>
</dbReference>
<dbReference type="EMBL" id="LNIX01000025">
    <property type="protein sequence ID" value="OXA42675.1"/>
    <property type="molecule type" value="Genomic_DNA"/>
</dbReference>
<name>A0A226DAU8_FOLCA</name>
<feature type="domain" description="CRAL-TRIO" evidence="2">
    <location>
        <begin position="116"/>
        <end position="280"/>
    </location>
</feature>
<accession>A0A226DAU8</accession>
<dbReference type="Pfam" id="PF00650">
    <property type="entry name" value="CRAL_TRIO"/>
    <property type="match status" value="1"/>
</dbReference>
<proteinExistence type="predicted"/>
<dbReference type="InterPro" id="IPR001251">
    <property type="entry name" value="CRAL-TRIO_dom"/>
</dbReference>
<dbReference type="Proteomes" id="UP000198287">
    <property type="component" value="Unassembled WGS sequence"/>
</dbReference>
<dbReference type="SMART" id="SM00516">
    <property type="entry name" value="SEC14"/>
    <property type="match status" value="1"/>
</dbReference>
<sequence length="328" mass="38345">MQILKLKYFCNLIILFEFALAGSAELSRFENDITLSMNQKVLLDKFRATVEDRLPFDYMKKEIYLVKWLRSSNFQPDSAKERLYRHLRWRSEHGIDEKIDLQKDIEGWRSDFLLMFDGRDKSGRPFVLIDLRNFDARRLIQQGKYDQMVRLYEHMIDRACKLGLDYSEKYKNITRGNVLVNLDGFNPQENSCSACIAMMVRNIATFVQNYPECVDKIFIINAPLSIDVLANIAKSAFSEEIRRNIFIYGKDPGVVKEALSQDFNLARLPFSVMGDYTNTANDMIINQNMDQTALQYLNNTRMRLLQAVRQFGLGLRELILKFEIHAIL</sequence>
<reference evidence="3 4" key="1">
    <citation type="submission" date="2015-12" db="EMBL/GenBank/DDBJ databases">
        <title>The genome of Folsomia candida.</title>
        <authorList>
            <person name="Faddeeva A."/>
            <person name="Derks M.F."/>
            <person name="Anvar Y."/>
            <person name="Smit S."/>
            <person name="Van Straalen N."/>
            <person name="Roelofs D."/>
        </authorList>
    </citation>
    <scope>NUCLEOTIDE SEQUENCE [LARGE SCALE GENOMIC DNA]</scope>
    <source>
        <strain evidence="3 4">VU population</strain>
        <tissue evidence="3">Whole body</tissue>
    </source>
</reference>
<comment type="caution">
    <text evidence="3">The sequence shown here is derived from an EMBL/GenBank/DDBJ whole genome shotgun (WGS) entry which is preliminary data.</text>
</comment>
<dbReference type="SUPFAM" id="SSF52087">
    <property type="entry name" value="CRAL/TRIO domain"/>
    <property type="match status" value="1"/>
</dbReference>
<dbReference type="InterPro" id="IPR036865">
    <property type="entry name" value="CRAL-TRIO_dom_sf"/>
</dbReference>
<evidence type="ECO:0000259" key="2">
    <source>
        <dbReference type="PROSITE" id="PS50191"/>
    </source>
</evidence>
<gene>
    <name evidence="3" type="ORF">Fcan01_22420</name>
</gene>
<feature type="chain" id="PRO_5012895104" evidence="1">
    <location>
        <begin position="22"/>
        <end position="328"/>
    </location>
</feature>
<dbReference type="Gene3D" id="3.40.525.10">
    <property type="entry name" value="CRAL-TRIO lipid binding domain"/>
    <property type="match status" value="1"/>
</dbReference>
<feature type="signal peptide" evidence="1">
    <location>
        <begin position="1"/>
        <end position="21"/>
    </location>
</feature>
<protein>
    <submittedName>
        <fullName evidence="3">Protein real-time</fullName>
    </submittedName>
</protein>
<keyword evidence="1" id="KW-0732">Signal</keyword>
<organism evidence="3 4">
    <name type="scientific">Folsomia candida</name>
    <name type="common">Springtail</name>
    <dbReference type="NCBI Taxonomy" id="158441"/>
    <lineage>
        <taxon>Eukaryota</taxon>
        <taxon>Metazoa</taxon>
        <taxon>Ecdysozoa</taxon>
        <taxon>Arthropoda</taxon>
        <taxon>Hexapoda</taxon>
        <taxon>Collembola</taxon>
        <taxon>Entomobryomorpha</taxon>
        <taxon>Isotomoidea</taxon>
        <taxon>Isotomidae</taxon>
        <taxon>Proisotominae</taxon>
        <taxon>Folsomia</taxon>
    </lineage>
</organism>
<dbReference type="GO" id="GO:0005737">
    <property type="term" value="C:cytoplasm"/>
    <property type="evidence" value="ECO:0007669"/>
    <property type="project" value="TreeGrafter"/>
</dbReference>
<evidence type="ECO:0000256" key="1">
    <source>
        <dbReference type="SAM" id="SignalP"/>
    </source>
</evidence>
<keyword evidence="4" id="KW-1185">Reference proteome</keyword>
<dbReference type="PROSITE" id="PS50191">
    <property type="entry name" value="CRAL_TRIO"/>
    <property type="match status" value="1"/>
</dbReference>
<dbReference type="AlphaFoldDB" id="A0A226DAU8"/>
<dbReference type="PANTHER" id="PTHR23324">
    <property type="entry name" value="SEC14 RELATED PROTEIN"/>
    <property type="match status" value="1"/>
</dbReference>
<dbReference type="PANTHER" id="PTHR23324:SF83">
    <property type="entry name" value="SEC14-LIKE PROTEIN 2"/>
    <property type="match status" value="1"/>
</dbReference>
<evidence type="ECO:0000313" key="4">
    <source>
        <dbReference type="Proteomes" id="UP000198287"/>
    </source>
</evidence>
<dbReference type="SUPFAM" id="SSF46938">
    <property type="entry name" value="CRAL/TRIO N-terminal domain"/>
    <property type="match status" value="1"/>
</dbReference>
<dbReference type="InterPro" id="IPR036273">
    <property type="entry name" value="CRAL/TRIO_N_dom_sf"/>
</dbReference>